<dbReference type="PANTHER" id="PTHR24148">
    <property type="entry name" value="ANKYRIN REPEAT DOMAIN-CONTAINING PROTEIN 39 HOMOLOG-RELATED"/>
    <property type="match status" value="1"/>
</dbReference>
<feature type="domain" description="Heterokaryon incompatibility" evidence="1">
    <location>
        <begin position="73"/>
        <end position="268"/>
    </location>
</feature>
<evidence type="ECO:0000259" key="1">
    <source>
        <dbReference type="Pfam" id="PF06985"/>
    </source>
</evidence>
<name>A0AAE0M9C6_9PEZI</name>
<reference evidence="2" key="1">
    <citation type="journal article" date="2023" name="Mol. Phylogenet. Evol.">
        <title>Genome-scale phylogeny and comparative genomics of the fungal order Sordariales.</title>
        <authorList>
            <person name="Hensen N."/>
            <person name="Bonometti L."/>
            <person name="Westerberg I."/>
            <person name="Brannstrom I.O."/>
            <person name="Guillou S."/>
            <person name="Cros-Aarteil S."/>
            <person name="Calhoun S."/>
            <person name="Haridas S."/>
            <person name="Kuo A."/>
            <person name="Mondo S."/>
            <person name="Pangilinan J."/>
            <person name="Riley R."/>
            <person name="LaButti K."/>
            <person name="Andreopoulos B."/>
            <person name="Lipzen A."/>
            <person name="Chen C."/>
            <person name="Yan M."/>
            <person name="Daum C."/>
            <person name="Ng V."/>
            <person name="Clum A."/>
            <person name="Steindorff A."/>
            <person name="Ohm R.A."/>
            <person name="Martin F."/>
            <person name="Silar P."/>
            <person name="Natvig D.O."/>
            <person name="Lalanne C."/>
            <person name="Gautier V."/>
            <person name="Ament-Velasquez S.L."/>
            <person name="Kruys A."/>
            <person name="Hutchinson M.I."/>
            <person name="Powell A.J."/>
            <person name="Barry K."/>
            <person name="Miller A.N."/>
            <person name="Grigoriev I.V."/>
            <person name="Debuchy R."/>
            <person name="Gladieux P."/>
            <person name="Hiltunen Thoren M."/>
            <person name="Johannesson H."/>
        </authorList>
    </citation>
    <scope>NUCLEOTIDE SEQUENCE</scope>
    <source>
        <strain evidence="2">SMH4131-1</strain>
    </source>
</reference>
<protein>
    <submittedName>
        <fullName evidence="2">Heterokaryon incompatibility protein-domain-containing protein</fullName>
    </submittedName>
</protein>
<evidence type="ECO:0000313" key="2">
    <source>
        <dbReference type="EMBL" id="KAK3323328.1"/>
    </source>
</evidence>
<dbReference type="PANTHER" id="PTHR24148:SF73">
    <property type="entry name" value="HET DOMAIN PROTEIN (AFU_ORTHOLOGUE AFUA_8G01020)"/>
    <property type="match status" value="1"/>
</dbReference>
<dbReference type="EMBL" id="JAUEPO010000004">
    <property type="protein sequence ID" value="KAK3323328.1"/>
    <property type="molecule type" value="Genomic_DNA"/>
</dbReference>
<dbReference type="InterPro" id="IPR010730">
    <property type="entry name" value="HET"/>
</dbReference>
<gene>
    <name evidence="2" type="ORF">B0T19DRAFT_485722</name>
</gene>
<dbReference type="Proteomes" id="UP001286456">
    <property type="component" value="Unassembled WGS sequence"/>
</dbReference>
<proteinExistence type="predicted"/>
<evidence type="ECO:0000313" key="3">
    <source>
        <dbReference type="Proteomes" id="UP001286456"/>
    </source>
</evidence>
<comment type="caution">
    <text evidence="2">The sequence shown here is derived from an EMBL/GenBank/DDBJ whole genome shotgun (WGS) entry which is preliminary data.</text>
</comment>
<dbReference type="InterPro" id="IPR052895">
    <property type="entry name" value="HetReg/Transcr_Mod"/>
</dbReference>
<sequence length="764" mass="85449">MNRTEPKMPAVLGVVGHMICQGTSWRCLAALVVSRHHGSEFRILEILPAESDQDEDPIACRLTHAFFSAPPDFSALSYVWGDANITETITVDGELFQATANLVCALRHLRKRFQEGFAAPGNITIPPRLWIDAICINQSDIPEKNVQVGLMGKLYKSATIVLSWLGFRDGEDGGLALASLRGINDAGAALIDRPRLENIVARRTGAGVDERDSVSNFVSEPQFQLFLRRAGLLSPEGNTHEQRLNHVSWDSISALFKLPYWSRMWIIQGIILAKPHSNIFLFPDGNCNREFLEQFRQLTLALRQLFSQAVALAVAVPPSRSGELQAEAAVGPLERSSAIRIYDILTETAQDAIIPLRKLDSIQEMHALQDPSSILTLPIAANRFNAANPRDEIYALLGLLDQSDIVPDYSLSVRKVHVDWFRKCLETYRSIRPMGYLQALLEAGMPPDALAEGVELSDLPSWVPRLHPGVQFHPRPKRMGEEFRFGPDIDQQRPLVTDSHGLQVTGALCDEIVIVHCINDREDLLKACQAYWDDFHLREYKTGIGLLRAFFRTFQGGIDGSRAPFDLKYLKPALDSNQGGGGGSPSLNHFNDDEEDLALAFIHVLTGRTFLSDEEIAAAEEEERLHAAQEYHDHASGDNGRRDDEANIPYEASEIETTENTRPKTDPPLTPLEEFAMDLWRKTHGDYNPDDRFWECLYSIHRETEVETRSGYLGNATSLAEPGDKVFLLSGCPSPVVLRRRRPWDDGDGDRWLSFTRITSSLAL</sequence>
<dbReference type="Pfam" id="PF06985">
    <property type="entry name" value="HET"/>
    <property type="match status" value="1"/>
</dbReference>
<accession>A0AAE0M9C6</accession>
<dbReference type="AlphaFoldDB" id="A0AAE0M9C6"/>
<organism evidence="2 3">
    <name type="scientific">Cercophora scortea</name>
    <dbReference type="NCBI Taxonomy" id="314031"/>
    <lineage>
        <taxon>Eukaryota</taxon>
        <taxon>Fungi</taxon>
        <taxon>Dikarya</taxon>
        <taxon>Ascomycota</taxon>
        <taxon>Pezizomycotina</taxon>
        <taxon>Sordariomycetes</taxon>
        <taxon>Sordariomycetidae</taxon>
        <taxon>Sordariales</taxon>
        <taxon>Lasiosphaeriaceae</taxon>
        <taxon>Cercophora</taxon>
    </lineage>
</organism>
<keyword evidence="3" id="KW-1185">Reference proteome</keyword>
<reference evidence="2" key="2">
    <citation type="submission" date="2023-06" db="EMBL/GenBank/DDBJ databases">
        <authorList>
            <consortium name="Lawrence Berkeley National Laboratory"/>
            <person name="Haridas S."/>
            <person name="Hensen N."/>
            <person name="Bonometti L."/>
            <person name="Westerberg I."/>
            <person name="Brannstrom I.O."/>
            <person name="Guillou S."/>
            <person name="Cros-Aarteil S."/>
            <person name="Calhoun S."/>
            <person name="Kuo A."/>
            <person name="Mondo S."/>
            <person name="Pangilinan J."/>
            <person name="Riley R."/>
            <person name="Labutti K."/>
            <person name="Andreopoulos B."/>
            <person name="Lipzen A."/>
            <person name="Chen C."/>
            <person name="Yanf M."/>
            <person name="Daum C."/>
            <person name="Ng V."/>
            <person name="Clum A."/>
            <person name="Steindorff A."/>
            <person name="Ohm R."/>
            <person name="Martin F."/>
            <person name="Silar P."/>
            <person name="Natvig D."/>
            <person name="Lalanne C."/>
            <person name="Gautier V."/>
            <person name="Ament-Velasquez S.L."/>
            <person name="Kruys A."/>
            <person name="Hutchinson M.I."/>
            <person name="Powell A.J."/>
            <person name="Barry K."/>
            <person name="Miller A.N."/>
            <person name="Grigoriev I.V."/>
            <person name="Debuchy R."/>
            <person name="Gladieux P."/>
            <person name="Thoren M.H."/>
            <person name="Johannesson H."/>
        </authorList>
    </citation>
    <scope>NUCLEOTIDE SEQUENCE</scope>
    <source>
        <strain evidence="2">SMH4131-1</strain>
    </source>
</reference>